<evidence type="ECO:0000256" key="1">
    <source>
        <dbReference type="ARBA" id="ARBA00022737"/>
    </source>
</evidence>
<dbReference type="PANTHER" id="PTHR47262:SF1">
    <property type="entry name" value="OS02G0132600 PROTEIN"/>
    <property type="match status" value="1"/>
</dbReference>
<dbReference type="InterPro" id="IPR011990">
    <property type="entry name" value="TPR-like_helical_dom_sf"/>
</dbReference>
<dbReference type="PANTHER" id="PTHR47262">
    <property type="entry name" value="OS02G0132600 PROTEIN"/>
    <property type="match status" value="1"/>
</dbReference>
<evidence type="ECO:0000256" key="2">
    <source>
        <dbReference type="PROSITE-ProRule" id="PRU00708"/>
    </source>
</evidence>
<gene>
    <name evidence="4" type="ORF">Ahy_B08g093155</name>
</gene>
<dbReference type="InterPro" id="IPR011042">
    <property type="entry name" value="6-blade_b-propeller_TolB-like"/>
</dbReference>
<sequence length="923" mass="105338">MYNFKLRDLIYIGYDSCVYSIQNCKLLLGVVSVRQKLSFVSLIPQLQTYNNQGVRHYRRPSRCRRAPGLQPLFILTVSPIAASSLRSTFASGFRLLSRTSAVVSRRVRRLIAIVRRTQQIFLTLCPNCSLLHAARLLHVTGALGPESLVFDCHGGGPYTNVADGRILKNLTRFRSRSRSAAYSSFFSEFDGDSTLASLKLKQSPASDDSSNVAFKKISSIYYGDSISVKKPMSKRNDNAKESQSQPSISWLSNIYNNNLLLQRKGHSRKKKQRHLFEFSQENRFNKLVRICAKVLGPEATIALFGKVGRDPGIKGYNALIEMCIEKARESSDEDIVIEELGKVFHLFKLMGERGFRLEEQSYRPLLLYTIDMCMVEEFHFFCDAIKDQNASLITRLGYYEMMLWLRVNNEEKIQEICNLIAENDGEEISDLRENYLLALCESERKKEILELLEIINIKKLSSVESVEKIFQALGRHQLEPVAENFLLDFKTSDYETNNITNFIASYAVSIPNLSVENVITKFKDLHQTLEVSPSSSSYEKLILHSCTLREVRVALDIVDEMCEGGLTLSNEMLQSILQTCEETSEYNLVHRIFSTIRQYNLETNDKTFRCMIDLFLKMKDLEGAYRMLDEMGELNLKPSASMYNTIMAECFREKNTSDGVRVLEHMQNADVMPDSETFSYLISNSETEEDIVMYYKELKESGIKPTKQIFMALINAYAACGQLEKAKQVVLDPLIPQKNLNQIKYVLVSVLAAHGQLSEAIHYYEEIKKAGHNLEPKDVMNLIEKTRSDVELDRLLLLLEELNDTDYWDGACCRIILYCIWNKDISSAVNLCKLLKNKYQSDELVTEVLCDKHHSDELVMKVLFDKVFSLINGSESSHLQASLELLSEIKDKLGLVPPKEYHDSLLSAHAKTSELHNANSTKH</sequence>
<dbReference type="InterPro" id="IPR033443">
    <property type="entry name" value="PROP1-like_PPR_dom"/>
</dbReference>
<name>A0A444Y5F4_ARAHY</name>
<dbReference type="Gene3D" id="2.120.10.30">
    <property type="entry name" value="TolB, C-terminal domain"/>
    <property type="match status" value="1"/>
</dbReference>
<feature type="repeat" description="PPR" evidence="2">
    <location>
        <begin position="604"/>
        <end position="638"/>
    </location>
</feature>
<protein>
    <recommendedName>
        <fullName evidence="3">PROP1-like PPR domain-containing protein</fullName>
    </recommendedName>
</protein>
<keyword evidence="1" id="KW-0677">Repeat</keyword>
<dbReference type="EMBL" id="SDMP01000018">
    <property type="protein sequence ID" value="RYQ97148.1"/>
    <property type="molecule type" value="Genomic_DNA"/>
</dbReference>
<dbReference type="Pfam" id="PF01535">
    <property type="entry name" value="PPR"/>
    <property type="match status" value="2"/>
</dbReference>
<reference evidence="4 5" key="1">
    <citation type="submission" date="2019-01" db="EMBL/GenBank/DDBJ databases">
        <title>Sequencing of cultivated peanut Arachis hypogaea provides insights into genome evolution and oil improvement.</title>
        <authorList>
            <person name="Chen X."/>
        </authorList>
    </citation>
    <scope>NUCLEOTIDE SEQUENCE [LARGE SCALE GENOMIC DNA]</scope>
    <source>
        <strain evidence="5">cv. Fuhuasheng</strain>
        <tissue evidence="4">Leaves</tissue>
    </source>
</reference>
<dbReference type="Gene3D" id="1.25.40.10">
    <property type="entry name" value="Tetratricopeptide repeat domain"/>
    <property type="match status" value="2"/>
</dbReference>
<accession>A0A444Y5F4</accession>
<evidence type="ECO:0000313" key="5">
    <source>
        <dbReference type="Proteomes" id="UP000289738"/>
    </source>
</evidence>
<dbReference type="NCBIfam" id="TIGR00756">
    <property type="entry name" value="PPR"/>
    <property type="match status" value="2"/>
</dbReference>
<dbReference type="Pfam" id="PF17177">
    <property type="entry name" value="PPR_long"/>
    <property type="match status" value="1"/>
</dbReference>
<comment type="caution">
    <text evidence="4">The sequence shown here is derived from an EMBL/GenBank/DDBJ whole genome shotgun (WGS) entry which is preliminary data.</text>
</comment>
<organism evidence="4 5">
    <name type="scientific">Arachis hypogaea</name>
    <name type="common">Peanut</name>
    <dbReference type="NCBI Taxonomy" id="3818"/>
    <lineage>
        <taxon>Eukaryota</taxon>
        <taxon>Viridiplantae</taxon>
        <taxon>Streptophyta</taxon>
        <taxon>Embryophyta</taxon>
        <taxon>Tracheophyta</taxon>
        <taxon>Spermatophyta</taxon>
        <taxon>Magnoliopsida</taxon>
        <taxon>eudicotyledons</taxon>
        <taxon>Gunneridae</taxon>
        <taxon>Pentapetalae</taxon>
        <taxon>rosids</taxon>
        <taxon>fabids</taxon>
        <taxon>Fabales</taxon>
        <taxon>Fabaceae</taxon>
        <taxon>Papilionoideae</taxon>
        <taxon>50 kb inversion clade</taxon>
        <taxon>dalbergioids sensu lato</taxon>
        <taxon>Dalbergieae</taxon>
        <taxon>Pterocarpus clade</taxon>
        <taxon>Arachis</taxon>
    </lineage>
</organism>
<dbReference type="AlphaFoldDB" id="A0A444Y5F4"/>
<keyword evidence="5" id="KW-1185">Reference proteome</keyword>
<feature type="repeat" description="PPR" evidence="2">
    <location>
        <begin position="639"/>
        <end position="673"/>
    </location>
</feature>
<dbReference type="Proteomes" id="UP000289738">
    <property type="component" value="Chromosome B08"/>
</dbReference>
<feature type="domain" description="PROP1-like PPR" evidence="3">
    <location>
        <begin position="542"/>
        <end position="685"/>
    </location>
</feature>
<proteinExistence type="predicted"/>
<evidence type="ECO:0000313" key="4">
    <source>
        <dbReference type="EMBL" id="RYQ97148.1"/>
    </source>
</evidence>
<evidence type="ECO:0000259" key="3">
    <source>
        <dbReference type="Pfam" id="PF17177"/>
    </source>
</evidence>
<dbReference type="PROSITE" id="PS51375">
    <property type="entry name" value="PPR"/>
    <property type="match status" value="2"/>
</dbReference>
<dbReference type="InterPro" id="IPR002885">
    <property type="entry name" value="PPR_rpt"/>
</dbReference>